<name>A0A0J0XRQ3_9TREE</name>
<proteinExistence type="predicted"/>
<gene>
    <name evidence="2" type="ORF">CC85DRAFT_327112</name>
</gene>
<feature type="compositionally biased region" description="Low complexity" evidence="1">
    <location>
        <begin position="124"/>
        <end position="135"/>
    </location>
</feature>
<evidence type="ECO:0000313" key="3">
    <source>
        <dbReference type="Proteomes" id="UP000053611"/>
    </source>
</evidence>
<dbReference type="EMBL" id="KQ087192">
    <property type="protein sequence ID" value="KLT43765.1"/>
    <property type="molecule type" value="Genomic_DNA"/>
</dbReference>
<feature type="compositionally biased region" description="Basic residues" evidence="1">
    <location>
        <begin position="156"/>
        <end position="186"/>
    </location>
</feature>
<dbReference type="Proteomes" id="UP000053611">
    <property type="component" value="Unassembled WGS sequence"/>
</dbReference>
<feature type="non-terminal residue" evidence="2">
    <location>
        <position position="1"/>
    </location>
</feature>
<organism evidence="2 3">
    <name type="scientific">Cutaneotrichosporon oleaginosum</name>
    <dbReference type="NCBI Taxonomy" id="879819"/>
    <lineage>
        <taxon>Eukaryota</taxon>
        <taxon>Fungi</taxon>
        <taxon>Dikarya</taxon>
        <taxon>Basidiomycota</taxon>
        <taxon>Agaricomycotina</taxon>
        <taxon>Tremellomycetes</taxon>
        <taxon>Trichosporonales</taxon>
        <taxon>Trichosporonaceae</taxon>
        <taxon>Cutaneotrichosporon</taxon>
    </lineage>
</organism>
<dbReference type="AlphaFoldDB" id="A0A0J0XRQ3"/>
<reference evidence="2 3" key="1">
    <citation type="submission" date="2015-03" db="EMBL/GenBank/DDBJ databases">
        <title>Genomics and transcriptomics of the oil-accumulating basidiomycete yeast T. oleaginosus allow insights into substrate utilization and the diverse evolutionary trajectories of mating systems in fungi.</title>
        <authorList>
            <consortium name="DOE Joint Genome Institute"/>
            <person name="Kourist R."/>
            <person name="Kracht O."/>
            <person name="Bracharz F."/>
            <person name="Lipzen A."/>
            <person name="Nolan M."/>
            <person name="Ohm R."/>
            <person name="Grigoriev I."/>
            <person name="Sun S."/>
            <person name="Heitman J."/>
            <person name="Bruck T."/>
            <person name="Nowrousian M."/>
        </authorList>
    </citation>
    <scope>NUCLEOTIDE SEQUENCE [LARGE SCALE GENOMIC DNA]</scope>
    <source>
        <strain evidence="2 3">IBC0246</strain>
    </source>
</reference>
<sequence length="186" mass="20042">GQLPIPTRISGPFHTQIGITHSLYPSNPRSPLHILLAPLPPDTRLKQPRTDGISGARLDVTSGSLSACHSIPHLPPDHLTSITSGYTAPPAVQVAYICPRALSVPPPSPTLATLPSAPPPSPHAPAATSCASSASRFPPRSHKQSRSYPCPPPSRLQRRRRRHLRRSSRRSRPRSTSRCRSARTAA</sequence>
<evidence type="ECO:0000313" key="2">
    <source>
        <dbReference type="EMBL" id="KLT43765.1"/>
    </source>
</evidence>
<accession>A0A0J0XRQ3</accession>
<feature type="region of interest" description="Disordered" evidence="1">
    <location>
        <begin position="107"/>
        <end position="186"/>
    </location>
</feature>
<evidence type="ECO:0000256" key="1">
    <source>
        <dbReference type="SAM" id="MobiDB-lite"/>
    </source>
</evidence>
<protein>
    <submittedName>
        <fullName evidence="2">Uncharacterized protein</fullName>
    </submittedName>
</protein>
<keyword evidence="3" id="KW-1185">Reference proteome</keyword>